<keyword evidence="3" id="KW-1185">Reference proteome</keyword>
<sequence length="181" mass="19938">MRKKVFIVLTALVFLLTGCLSGGGVVSQHYELENVMEDEAGNESHVYTAGNTSVPQAAATIQEDSEPVEVSAEDEERMFLVYDDRTIQVMQDPENPGDSLVEVSEQEFVENNYSPSMLETYAMFRIMSDLYNMGARTRDKQYEGYVGTNGNYHRDPSTRGSNRSGSVTSSGTRGGGFGFGK</sequence>
<reference evidence="3" key="1">
    <citation type="submission" date="2016-10" db="EMBL/GenBank/DDBJ databases">
        <authorList>
            <person name="Varghese N."/>
            <person name="Submissions S."/>
        </authorList>
    </citation>
    <scope>NUCLEOTIDE SEQUENCE [LARGE SCALE GENOMIC DNA]</scope>
    <source>
        <strain evidence="3">S7</strain>
    </source>
</reference>
<evidence type="ECO:0000313" key="3">
    <source>
        <dbReference type="Proteomes" id="UP000198892"/>
    </source>
</evidence>
<evidence type="ECO:0008006" key="4">
    <source>
        <dbReference type="Google" id="ProtNLM"/>
    </source>
</evidence>
<feature type="compositionally biased region" description="Gly residues" evidence="1">
    <location>
        <begin position="172"/>
        <end position="181"/>
    </location>
</feature>
<dbReference type="RefSeq" id="WP_170841050.1">
    <property type="nucleotide sequence ID" value="NZ_FOXD01000008.1"/>
</dbReference>
<evidence type="ECO:0000313" key="2">
    <source>
        <dbReference type="EMBL" id="SFP65751.1"/>
    </source>
</evidence>
<dbReference type="InterPro" id="IPR025341">
    <property type="entry name" value="DUF4247"/>
</dbReference>
<dbReference type="PROSITE" id="PS51257">
    <property type="entry name" value="PROKAR_LIPOPROTEIN"/>
    <property type="match status" value="1"/>
</dbReference>
<gene>
    <name evidence="2" type="ORF">SAMN05518683_10849</name>
</gene>
<protein>
    <recommendedName>
        <fullName evidence="4">DUF4247 domain-containing protein</fullName>
    </recommendedName>
</protein>
<dbReference type="Proteomes" id="UP000198892">
    <property type="component" value="Unassembled WGS sequence"/>
</dbReference>
<evidence type="ECO:0000256" key="1">
    <source>
        <dbReference type="SAM" id="MobiDB-lite"/>
    </source>
</evidence>
<feature type="compositionally biased region" description="Low complexity" evidence="1">
    <location>
        <begin position="158"/>
        <end position="171"/>
    </location>
</feature>
<accession>A0A1I5S559</accession>
<organism evidence="2 3">
    <name type="scientific">Salibacterium halotolerans</name>
    <dbReference type="NCBI Taxonomy" id="1884432"/>
    <lineage>
        <taxon>Bacteria</taxon>
        <taxon>Bacillati</taxon>
        <taxon>Bacillota</taxon>
        <taxon>Bacilli</taxon>
        <taxon>Bacillales</taxon>
        <taxon>Bacillaceae</taxon>
    </lineage>
</organism>
<dbReference type="STRING" id="1884432.SAMN05518683_10849"/>
<dbReference type="Pfam" id="PF14042">
    <property type="entry name" value="DUF4247"/>
    <property type="match status" value="1"/>
</dbReference>
<feature type="region of interest" description="Disordered" evidence="1">
    <location>
        <begin position="147"/>
        <end position="181"/>
    </location>
</feature>
<name>A0A1I5S559_9BACI</name>
<dbReference type="AlphaFoldDB" id="A0A1I5S559"/>
<proteinExistence type="predicted"/>
<dbReference type="EMBL" id="FOXD01000008">
    <property type="protein sequence ID" value="SFP65751.1"/>
    <property type="molecule type" value="Genomic_DNA"/>
</dbReference>